<evidence type="ECO:0000313" key="2">
    <source>
        <dbReference type="EnsemblPlants" id="Zm00001eb220430_P001"/>
    </source>
</evidence>
<dbReference type="EnsemblPlants" id="Zm00001eb220430_T001">
    <property type="protein sequence ID" value="Zm00001eb220430_P001"/>
    <property type="gene ID" value="Zm00001eb220430"/>
</dbReference>
<feature type="region of interest" description="Disordered" evidence="1">
    <location>
        <begin position="84"/>
        <end position="103"/>
    </location>
</feature>
<reference evidence="2" key="2">
    <citation type="submission" date="2019-07" db="EMBL/GenBank/DDBJ databases">
        <authorList>
            <person name="Seetharam A."/>
            <person name="Woodhouse M."/>
            <person name="Cannon E."/>
        </authorList>
    </citation>
    <scope>NUCLEOTIDE SEQUENCE [LARGE SCALE GENOMIC DNA]</scope>
    <source>
        <strain evidence="2">cv. B73</strain>
    </source>
</reference>
<reference evidence="2" key="3">
    <citation type="submission" date="2021-05" db="UniProtKB">
        <authorList>
            <consortium name="EnsemblPlants"/>
        </authorList>
    </citation>
    <scope>IDENTIFICATION</scope>
    <source>
        <strain evidence="2">cv. B73</strain>
    </source>
</reference>
<feature type="region of interest" description="Disordered" evidence="1">
    <location>
        <begin position="119"/>
        <end position="142"/>
    </location>
</feature>
<dbReference type="AlphaFoldDB" id="A0A804PAB9"/>
<dbReference type="Proteomes" id="UP000007305">
    <property type="component" value="Chromosome 5"/>
</dbReference>
<dbReference type="InParanoid" id="A0A804PAB9"/>
<evidence type="ECO:0000313" key="3">
    <source>
        <dbReference type="Proteomes" id="UP000007305"/>
    </source>
</evidence>
<evidence type="ECO:0000256" key="1">
    <source>
        <dbReference type="SAM" id="MobiDB-lite"/>
    </source>
</evidence>
<accession>A0A804PAB9</accession>
<organism evidence="2 3">
    <name type="scientific">Zea mays</name>
    <name type="common">Maize</name>
    <dbReference type="NCBI Taxonomy" id="4577"/>
    <lineage>
        <taxon>Eukaryota</taxon>
        <taxon>Viridiplantae</taxon>
        <taxon>Streptophyta</taxon>
        <taxon>Embryophyta</taxon>
        <taxon>Tracheophyta</taxon>
        <taxon>Spermatophyta</taxon>
        <taxon>Magnoliopsida</taxon>
        <taxon>Liliopsida</taxon>
        <taxon>Poales</taxon>
        <taxon>Poaceae</taxon>
        <taxon>PACMAD clade</taxon>
        <taxon>Panicoideae</taxon>
        <taxon>Andropogonodae</taxon>
        <taxon>Andropogoneae</taxon>
        <taxon>Tripsacinae</taxon>
        <taxon>Zea</taxon>
    </lineage>
</organism>
<dbReference type="PANTHER" id="PTHR34380">
    <property type="entry name" value="BNAA03G12380D PROTEIN"/>
    <property type="match status" value="1"/>
</dbReference>
<dbReference type="Gramene" id="Zm00001eb220430_T001">
    <property type="protein sequence ID" value="Zm00001eb220430_P001"/>
    <property type="gene ID" value="Zm00001eb220430"/>
</dbReference>
<sequence>MSSLYAELAAKFSRVAELEVRISALETENAIQAVARRESTGNTGKEEDPISHQLAEHLCGIEHWAVEKPGWGVTRRDAIEVSDDDEGAAAVGANKGESPDEGVGAVPALRKRVVARESVGEADAEDVEGGGGNNGESSVGLEDDYVSVTPRGKKRGRRSAVAQVVTSDSEDDGVNGGGGVVKLLDPSPSHGLVPVSLPCQWIRAASLLLTMIPE</sequence>
<proteinExistence type="predicted"/>
<keyword evidence="3" id="KW-1185">Reference proteome</keyword>
<name>A0A804PAB9_MAIZE</name>
<reference evidence="3" key="1">
    <citation type="journal article" date="2009" name="Science">
        <title>The B73 maize genome: complexity, diversity, and dynamics.</title>
        <authorList>
            <person name="Schnable P.S."/>
            <person name="Ware D."/>
            <person name="Fulton R.S."/>
            <person name="Stein J.C."/>
            <person name="Wei F."/>
            <person name="Pasternak S."/>
            <person name="Liang C."/>
            <person name="Zhang J."/>
            <person name="Fulton L."/>
            <person name="Graves T.A."/>
            <person name="Minx P."/>
            <person name="Reily A.D."/>
            <person name="Courtney L."/>
            <person name="Kruchowski S.S."/>
            <person name="Tomlinson C."/>
            <person name="Strong C."/>
            <person name="Delehaunty K."/>
            <person name="Fronick C."/>
            <person name="Courtney B."/>
            <person name="Rock S.M."/>
            <person name="Belter E."/>
            <person name="Du F."/>
            <person name="Kim K."/>
            <person name="Abbott R.M."/>
            <person name="Cotton M."/>
            <person name="Levy A."/>
            <person name="Marchetto P."/>
            <person name="Ochoa K."/>
            <person name="Jackson S.M."/>
            <person name="Gillam B."/>
            <person name="Chen W."/>
            <person name="Yan L."/>
            <person name="Higginbotham J."/>
            <person name="Cardenas M."/>
            <person name="Waligorski J."/>
            <person name="Applebaum E."/>
            <person name="Phelps L."/>
            <person name="Falcone J."/>
            <person name="Kanchi K."/>
            <person name="Thane T."/>
            <person name="Scimone A."/>
            <person name="Thane N."/>
            <person name="Henke J."/>
            <person name="Wang T."/>
            <person name="Ruppert J."/>
            <person name="Shah N."/>
            <person name="Rotter K."/>
            <person name="Hodges J."/>
            <person name="Ingenthron E."/>
            <person name="Cordes M."/>
            <person name="Kohlberg S."/>
            <person name="Sgro J."/>
            <person name="Delgado B."/>
            <person name="Mead K."/>
            <person name="Chinwalla A."/>
            <person name="Leonard S."/>
            <person name="Crouse K."/>
            <person name="Collura K."/>
            <person name="Kudrna D."/>
            <person name="Currie J."/>
            <person name="He R."/>
            <person name="Angelova A."/>
            <person name="Rajasekar S."/>
            <person name="Mueller T."/>
            <person name="Lomeli R."/>
            <person name="Scara G."/>
            <person name="Ko A."/>
            <person name="Delaney K."/>
            <person name="Wissotski M."/>
            <person name="Lopez G."/>
            <person name="Campos D."/>
            <person name="Braidotti M."/>
            <person name="Ashley E."/>
            <person name="Golser W."/>
            <person name="Kim H."/>
            <person name="Lee S."/>
            <person name="Lin J."/>
            <person name="Dujmic Z."/>
            <person name="Kim W."/>
            <person name="Talag J."/>
            <person name="Zuccolo A."/>
            <person name="Fan C."/>
            <person name="Sebastian A."/>
            <person name="Kramer M."/>
            <person name="Spiegel L."/>
            <person name="Nascimento L."/>
            <person name="Zutavern T."/>
            <person name="Miller B."/>
            <person name="Ambroise C."/>
            <person name="Muller S."/>
            <person name="Spooner W."/>
            <person name="Narechania A."/>
            <person name="Ren L."/>
            <person name="Wei S."/>
            <person name="Kumari S."/>
            <person name="Faga B."/>
            <person name="Levy M.J."/>
            <person name="McMahan L."/>
            <person name="Van Buren P."/>
            <person name="Vaughn M.W."/>
            <person name="Ying K."/>
            <person name="Yeh C.-T."/>
            <person name="Emrich S.J."/>
            <person name="Jia Y."/>
            <person name="Kalyanaraman A."/>
            <person name="Hsia A.-P."/>
            <person name="Barbazuk W.B."/>
            <person name="Baucom R.S."/>
            <person name="Brutnell T.P."/>
            <person name="Carpita N.C."/>
            <person name="Chaparro C."/>
            <person name="Chia J.-M."/>
            <person name="Deragon J.-M."/>
            <person name="Estill J.C."/>
            <person name="Fu Y."/>
            <person name="Jeddeloh J.A."/>
            <person name="Han Y."/>
            <person name="Lee H."/>
            <person name="Li P."/>
            <person name="Lisch D.R."/>
            <person name="Liu S."/>
            <person name="Liu Z."/>
            <person name="Nagel D.H."/>
            <person name="McCann M.C."/>
            <person name="SanMiguel P."/>
            <person name="Myers A.M."/>
            <person name="Nettleton D."/>
            <person name="Nguyen J."/>
            <person name="Penning B.W."/>
            <person name="Ponnala L."/>
            <person name="Schneider K.L."/>
            <person name="Schwartz D.C."/>
            <person name="Sharma A."/>
            <person name="Soderlund C."/>
            <person name="Springer N.M."/>
            <person name="Sun Q."/>
            <person name="Wang H."/>
            <person name="Waterman M."/>
            <person name="Westerman R."/>
            <person name="Wolfgruber T.K."/>
            <person name="Yang L."/>
            <person name="Yu Y."/>
            <person name="Zhang L."/>
            <person name="Zhou S."/>
            <person name="Zhu Q."/>
            <person name="Bennetzen J.L."/>
            <person name="Dawe R.K."/>
            <person name="Jiang J."/>
            <person name="Jiang N."/>
            <person name="Presting G.G."/>
            <person name="Wessler S.R."/>
            <person name="Aluru S."/>
            <person name="Martienssen R.A."/>
            <person name="Clifton S.W."/>
            <person name="McCombie W.R."/>
            <person name="Wing R.A."/>
            <person name="Wilson R.K."/>
        </authorList>
    </citation>
    <scope>NUCLEOTIDE SEQUENCE [LARGE SCALE GENOMIC DNA]</scope>
    <source>
        <strain evidence="3">cv. B73</strain>
    </source>
</reference>
<dbReference type="PANTHER" id="PTHR34380:SF5">
    <property type="match status" value="1"/>
</dbReference>
<protein>
    <submittedName>
        <fullName evidence="2">Uncharacterized protein</fullName>
    </submittedName>
</protein>